<dbReference type="Proteomes" id="UP000557872">
    <property type="component" value="Unassembled WGS sequence"/>
</dbReference>
<keyword evidence="3" id="KW-1185">Reference proteome</keyword>
<evidence type="ECO:0000313" key="2">
    <source>
        <dbReference type="EMBL" id="NWK55576.1"/>
    </source>
</evidence>
<evidence type="ECO:0000256" key="1">
    <source>
        <dbReference type="SAM" id="MobiDB-lite"/>
    </source>
</evidence>
<feature type="compositionally biased region" description="Polar residues" evidence="1">
    <location>
        <begin position="1"/>
        <end position="11"/>
    </location>
</feature>
<organism evidence="2 3">
    <name type="scientific">Oceaniferula marina</name>
    <dbReference type="NCBI Taxonomy" id="2748318"/>
    <lineage>
        <taxon>Bacteria</taxon>
        <taxon>Pseudomonadati</taxon>
        <taxon>Verrucomicrobiota</taxon>
        <taxon>Verrucomicrobiia</taxon>
        <taxon>Verrucomicrobiales</taxon>
        <taxon>Verrucomicrobiaceae</taxon>
        <taxon>Oceaniferula</taxon>
    </lineage>
</organism>
<reference evidence="2 3" key="1">
    <citation type="submission" date="2020-07" db="EMBL/GenBank/DDBJ databases">
        <title>Roseicoccus Jingziensis gen. nov., sp. nov., isolated from coastal seawater.</title>
        <authorList>
            <person name="Feng X."/>
        </authorList>
    </citation>
    <scope>NUCLEOTIDE SEQUENCE [LARGE SCALE GENOMIC DNA]</scope>
    <source>
        <strain evidence="2 3">N1E253</strain>
    </source>
</reference>
<comment type="caution">
    <text evidence="2">The sequence shown here is derived from an EMBL/GenBank/DDBJ whole genome shotgun (WGS) entry which is preliminary data.</text>
</comment>
<protein>
    <submittedName>
        <fullName evidence="2">Uncharacterized protein</fullName>
    </submittedName>
</protein>
<feature type="compositionally biased region" description="Gly residues" evidence="1">
    <location>
        <begin position="24"/>
        <end position="41"/>
    </location>
</feature>
<name>A0A851GDT1_9BACT</name>
<dbReference type="RefSeq" id="WP_227021351.1">
    <property type="nucleotide sequence ID" value="NZ_JACBAZ010000002.1"/>
</dbReference>
<proteinExistence type="predicted"/>
<accession>A0A851GDT1</accession>
<dbReference type="AlphaFoldDB" id="A0A851GDT1"/>
<feature type="region of interest" description="Disordered" evidence="1">
    <location>
        <begin position="1"/>
        <end position="134"/>
    </location>
</feature>
<gene>
    <name evidence="2" type="ORF">HW115_08130</name>
</gene>
<feature type="compositionally biased region" description="Polar residues" evidence="1">
    <location>
        <begin position="76"/>
        <end position="89"/>
    </location>
</feature>
<evidence type="ECO:0000313" key="3">
    <source>
        <dbReference type="Proteomes" id="UP000557872"/>
    </source>
</evidence>
<dbReference type="EMBL" id="JACBAZ010000002">
    <property type="protein sequence ID" value="NWK55576.1"/>
    <property type="molecule type" value="Genomic_DNA"/>
</dbReference>
<feature type="compositionally biased region" description="Basic and acidic residues" evidence="1">
    <location>
        <begin position="113"/>
        <end position="134"/>
    </location>
</feature>
<sequence>MKQDVQQTMQEMMNALMGRVPRGSGNGGVGGAGSGSGGSGSDGYSVAGNSTNVPMYGPDRLAFSQSTGMAGGHGNSGRSRNLASNQGAGSQVKPDQHRESEQSKLLPENIPAKYRDAVKRYFSDDSAESKESDQ</sequence>